<protein>
    <submittedName>
        <fullName evidence="4">SDR family oxidoreductase</fullName>
    </submittedName>
</protein>
<dbReference type="PANTHER" id="PTHR42760:SF122">
    <property type="entry name" value="NAD(P)-BINDING PROTEIN"/>
    <property type="match status" value="1"/>
</dbReference>
<sequence>MNTLAGKVAIVTGGGSGIGRATALLFAREGAKVVVADIDADGAAATAAEIGADGLAVPADVSDPADCERVVKSAVDGFGRLDVLFNNAGIIRRTTVLDLDAGEWDRVMAVNVRSVFLMCKYAIPAMTEGGSIVNTGSGWGLKGGGNAISYCASKAAVVNMTRALAIDHARDGIRVNSVNPGDTDTPMLREEARQLREDWAAFAADAADRPMGRAGSPEEIAQAVLFLASDASSYVTGSALVVDGGGLA</sequence>
<keyword evidence="2" id="KW-0560">Oxidoreductase</keyword>
<dbReference type="SUPFAM" id="SSF51735">
    <property type="entry name" value="NAD(P)-binding Rossmann-fold domains"/>
    <property type="match status" value="1"/>
</dbReference>
<dbReference type="FunFam" id="3.40.50.720:FF:000084">
    <property type="entry name" value="Short-chain dehydrogenase reductase"/>
    <property type="match status" value="1"/>
</dbReference>
<feature type="domain" description="Ketoreductase" evidence="3">
    <location>
        <begin position="7"/>
        <end position="183"/>
    </location>
</feature>
<dbReference type="PANTHER" id="PTHR42760">
    <property type="entry name" value="SHORT-CHAIN DEHYDROGENASES/REDUCTASES FAMILY MEMBER"/>
    <property type="match status" value="1"/>
</dbReference>
<dbReference type="PROSITE" id="PS00061">
    <property type="entry name" value="ADH_SHORT"/>
    <property type="match status" value="1"/>
</dbReference>
<evidence type="ECO:0000256" key="1">
    <source>
        <dbReference type="ARBA" id="ARBA00006484"/>
    </source>
</evidence>
<accession>A0A3A4B0S8</accession>
<evidence type="ECO:0000313" key="4">
    <source>
        <dbReference type="EMBL" id="RJL31713.1"/>
    </source>
</evidence>
<dbReference type="SMART" id="SM00822">
    <property type="entry name" value="PKS_KR"/>
    <property type="match status" value="1"/>
</dbReference>
<dbReference type="GO" id="GO:0016616">
    <property type="term" value="F:oxidoreductase activity, acting on the CH-OH group of donors, NAD or NADP as acceptor"/>
    <property type="evidence" value="ECO:0007669"/>
    <property type="project" value="TreeGrafter"/>
</dbReference>
<dbReference type="OrthoDB" id="7064009at2"/>
<comment type="caution">
    <text evidence="4">The sequence shown here is derived from an EMBL/GenBank/DDBJ whole genome shotgun (WGS) entry which is preliminary data.</text>
</comment>
<dbReference type="PRINTS" id="PR00080">
    <property type="entry name" value="SDRFAMILY"/>
</dbReference>
<organism evidence="4 5">
    <name type="scientific">Bailinhaonella thermotolerans</name>
    <dbReference type="NCBI Taxonomy" id="1070861"/>
    <lineage>
        <taxon>Bacteria</taxon>
        <taxon>Bacillati</taxon>
        <taxon>Actinomycetota</taxon>
        <taxon>Actinomycetes</taxon>
        <taxon>Streptosporangiales</taxon>
        <taxon>Streptosporangiaceae</taxon>
        <taxon>Bailinhaonella</taxon>
    </lineage>
</organism>
<name>A0A3A4B0S8_9ACTN</name>
<evidence type="ECO:0000313" key="5">
    <source>
        <dbReference type="Proteomes" id="UP000265768"/>
    </source>
</evidence>
<dbReference type="Gene3D" id="3.40.50.720">
    <property type="entry name" value="NAD(P)-binding Rossmann-like Domain"/>
    <property type="match status" value="1"/>
</dbReference>
<dbReference type="PRINTS" id="PR00081">
    <property type="entry name" value="GDHRDH"/>
</dbReference>
<dbReference type="Pfam" id="PF13561">
    <property type="entry name" value="adh_short_C2"/>
    <property type="match status" value="1"/>
</dbReference>
<dbReference type="CDD" id="cd05233">
    <property type="entry name" value="SDR_c"/>
    <property type="match status" value="1"/>
</dbReference>
<dbReference type="GO" id="GO:0006633">
    <property type="term" value="P:fatty acid biosynthetic process"/>
    <property type="evidence" value="ECO:0007669"/>
    <property type="project" value="TreeGrafter"/>
</dbReference>
<proteinExistence type="inferred from homology"/>
<dbReference type="Proteomes" id="UP000265768">
    <property type="component" value="Unassembled WGS sequence"/>
</dbReference>
<comment type="similarity">
    <text evidence="1">Belongs to the short-chain dehydrogenases/reductases (SDR) family.</text>
</comment>
<dbReference type="InterPro" id="IPR036291">
    <property type="entry name" value="NAD(P)-bd_dom_sf"/>
</dbReference>
<dbReference type="EMBL" id="QZEY01000006">
    <property type="protein sequence ID" value="RJL31713.1"/>
    <property type="molecule type" value="Genomic_DNA"/>
</dbReference>
<dbReference type="InterPro" id="IPR020904">
    <property type="entry name" value="Sc_DH/Rdtase_CS"/>
</dbReference>
<keyword evidence="5" id="KW-1185">Reference proteome</keyword>
<dbReference type="InterPro" id="IPR002347">
    <property type="entry name" value="SDR_fam"/>
</dbReference>
<reference evidence="4 5" key="1">
    <citation type="submission" date="2018-09" db="EMBL/GenBank/DDBJ databases">
        <title>YIM 75507 draft genome.</title>
        <authorList>
            <person name="Tang S."/>
            <person name="Feng Y."/>
        </authorList>
    </citation>
    <scope>NUCLEOTIDE SEQUENCE [LARGE SCALE GENOMIC DNA]</scope>
    <source>
        <strain evidence="4 5">YIM 75507</strain>
    </source>
</reference>
<dbReference type="InterPro" id="IPR057326">
    <property type="entry name" value="KR_dom"/>
</dbReference>
<dbReference type="NCBIfam" id="NF005559">
    <property type="entry name" value="PRK07231.1"/>
    <property type="match status" value="1"/>
</dbReference>
<dbReference type="RefSeq" id="WP_119927740.1">
    <property type="nucleotide sequence ID" value="NZ_QZEY01000006.1"/>
</dbReference>
<gene>
    <name evidence="4" type="ORF">D5H75_18600</name>
</gene>
<evidence type="ECO:0000259" key="3">
    <source>
        <dbReference type="SMART" id="SM00822"/>
    </source>
</evidence>
<dbReference type="AlphaFoldDB" id="A0A3A4B0S8"/>
<evidence type="ECO:0000256" key="2">
    <source>
        <dbReference type="ARBA" id="ARBA00023002"/>
    </source>
</evidence>
<dbReference type="GO" id="GO:0048038">
    <property type="term" value="F:quinone binding"/>
    <property type="evidence" value="ECO:0007669"/>
    <property type="project" value="TreeGrafter"/>
</dbReference>